<feature type="transmembrane region" description="Helical" evidence="8">
    <location>
        <begin position="206"/>
        <end position="226"/>
    </location>
</feature>
<dbReference type="OrthoDB" id="9794287at2"/>
<feature type="compositionally biased region" description="Basic residues" evidence="7">
    <location>
        <begin position="315"/>
        <end position="341"/>
    </location>
</feature>
<comment type="similarity">
    <text evidence="2">Belongs to the EamA transporter family.</text>
</comment>
<dbReference type="InterPro" id="IPR050638">
    <property type="entry name" value="AA-Vitamin_Transporters"/>
</dbReference>
<feature type="transmembrane region" description="Helical" evidence="8">
    <location>
        <begin position="94"/>
        <end position="115"/>
    </location>
</feature>
<feature type="signal peptide" evidence="9">
    <location>
        <begin position="1"/>
        <end position="24"/>
    </location>
</feature>
<comment type="subcellular location">
    <subcellularLocation>
        <location evidence="1">Cell membrane</location>
        <topology evidence="1">Multi-pass membrane protein</topology>
    </subcellularLocation>
</comment>
<evidence type="ECO:0000259" key="10">
    <source>
        <dbReference type="Pfam" id="PF00892"/>
    </source>
</evidence>
<feature type="domain" description="EamA" evidence="10">
    <location>
        <begin position="148"/>
        <end position="278"/>
    </location>
</feature>
<evidence type="ECO:0000313" key="11">
    <source>
        <dbReference type="EMBL" id="KGM11261.1"/>
    </source>
</evidence>
<dbReference type="Gene3D" id="1.10.3730.20">
    <property type="match status" value="1"/>
</dbReference>
<proteinExistence type="inferred from homology"/>
<evidence type="ECO:0000256" key="3">
    <source>
        <dbReference type="ARBA" id="ARBA00022475"/>
    </source>
</evidence>
<dbReference type="GO" id="GO:0005886">
    <property type="term" value="C:plasma membrane"/>
    <property type="evidence" value="ECO:0007669"/>
    <property type="project" value="UniProtKB-SubCell"/>
</dbReference>
<dbReference type="EMBL" id="AXCY01000026">
    <property type="protein sequence ID" value="KGM11261.1"/>
    <property type="molecule type" value="Genomic_DNA"/>
</dbReference>
<evidence type="ECO:0000256" key="5">
    <source>
        <dbReference type="ARBA" id="ARBA00022989"/>
    </source>
</evidence>
<reference evidence="11 12" key="1">
    <citation type="submission" date="2013-08" db="EMBL/GenBank/DDBJ databases">
        <title>Genome sequencing of Cellulomonas carbonis T26.</title>
        <authorList>
            <person name="Chen F."/>
            <person name="Li Y."/>
            <person name="Wang G."/>
        </authorList>
    </citation>
    <scope>NUCLEOTIDE SEQUENCE [LARGE SCALE GENOMIC DNA]</scope>
    <source>
        <strain evidence="11 12">T26</strain>
    </source>
</reference>
<comment type="caution">
    <text evidence="11">The sequence shown here is derived from an EMBL/GenBank/DDBJ whole genome shotgun (WGS) entry which is preliminary data.</text>
</comment>
<accession>A0A0A0BTM6</accession>
<feature type="compositionally biased region" description="Basic and acidic residues" evidence="7">
    <location>
        <begin position="296"/>
        <end position="309"/>
    </location>
</feature>
<feature type="domain" description="EamA" evidence="10">
    <location>
        <begin position="6"/>
        <end position="136"/>
    </location>
</feature>
<name>A0A0A0BTM6_9CELL</name>
<dbReference type="AlphaFoldDB" id="A0A0A0BTM6"/>
<evidence type="ECO:0000256" key="9">
    <source>
        <dbReference type="SAM" id="SignalP"/>
    </source>
</evidence>
<dbReference type="Proteomes" id="UP000029839">
    <property type="component" value="Unassembled WGS sequence"/>
</dbReference>
<sequence length="341" mass="35110">MAVRRGITRAGLAALLFGASTPFAAQLAQDTNPFLLAGMLYLGAALAVLPATLRDRPDPAALRRGAPRLATAVVVGGAVGPVLLALGLRYTSAASASLLLNLELVLTVVVAAVFFREHVGRHVVVGAVLVTAAGVVLVGPGATTDLRIGAALIAAACLCWAVDNSVTAELDELAPAHITLAKGLVAGGANTAIGLAVAPVPSAGTVGAALLVGALGYGVSITLWVAGARDLGAARAQVVFATAPFLGALVAWTVLREPVTTTALVALVVAAAGVALVSRSDHEHEHEHEAVLHDHEHTHDDDHHDHVHADGFTGRHQHPHEHVHVRHSHPHVPDLHHRHTH</sequence>
<evidence type="ECO:0000313" key="12">
    <source>
        <dbReference type="Proteomes" id="UP000029839"/>
    </source>
</evidence>
<feature type="transmembrane region" description="Helical" evidence="8">
    <location>
        <begin position="65"/>
        <end position="88"/>
    </location>
</feature>
<evidence type="ECO:0000256" key="2">
    <source>
        <dbReference type="ARBA" id="ARBA00007362"/>
    </source>
</evidence>
<dbReference type="InterPro" id="IPR000620">
    <property type="entry name" value="EamA_dom"/>
</dbReference>
<dbReference type="PANTHER" id="PTHR32322">
    <property type="entry name" value="INNER MEMBRANE TRANSPORTER"/>
    <property type="match status" value="1"/>
</dbReference>
<organism evidence="11 12">
    <name type="scientific">Cellulomonas carbonis T26</name>
    <dbReference type="NCBI Taxonomy" id="947969"/>
    <lineage>
        <taxon>Bacteria</taxon>
        <taxon>Bacillati</taxon>
        <taxon>Actinomycetota</taxon>
        <taxon>Actinomycetes</taxon>
        <taxon>Micrococcales</taxon>
        <taxon>Cellulomonadaceae</taxon>
        <taxon>Cellulomonas</taxon>
    </lineage>
</organism>
<feature type="transmembrane region" description="Helical" evidence="8">
    <location>
        <begin position="122"/>
        <end position="142"/>
    </location>
</feature>
<protein>
    <submittedName>
        <fullName evidence="11">Membrane protein</fullName>
    </submittedName>
</protein>
<feature type="chain" id="PRO_5001967514" evidence="9">
    <location>
        <begin position="25"/>
        <end position="341"/>
    </location>
</feature>
<keyword evidence="4 8" id="KW-0812">Transmembrane</keyword>
<keyword evidence="6 8" id="KW-0472">Membrane</keyword>
<gene>
    <name evidence="11" type="ORF">N868_11270</name>
</gene>
<evidence type="ECO:0000256" key="1">
    <source>
        <dbReference type="ARBA" id="ARBA00004651"/>
    </source>
</evidence>
<keyword evidence="12" id="KW-1185">Reference proteome</keyword>
<dbReference type="Pfam" id="PF00892">
    <property type="entry name" value="EamA"/>
    <property type="match status" value="2"/>
</dbReference>
<feature type="transmembrane region" description="Helical" evidence="8">
    <location>
        <begin position="238"/>
        <end position="255"/>
    </location>
</feature>
<dbReference type="PANTHER" id="PTHR32322:SF18">
    <property type="entry name" value="S-ADENOSYLMETHIONINE_S-ADENOSYLHOMOCYSTEINE TRANSPORTER"/>
    <property type="match status" value="1"/>
</dbReference>
<feature type="transmembrane region" description="Helical" evidence="8">
    <location>
        <begin position="34"/>
        <end position="53"/>
    </location>
</feature>
<keyword evidence="5 8" id="KW-1133">Transmembrane helix</keyword>
<evidence type="ECO:0000256" key="7">
    <source>
        <dbReference type="SAM" id="MobiDB-lite"/>
    </source>
</evidence>
<feature type="transmembrane region" description="Helical" evidence="8">
    <location>
        <begin position="261"/>
        <end position="278"/>
    </location>
</feature>
<evidence type="ECO:0000256" key="4">
    <source>
        <dbReference type="ARBA" id="ARBA00022692"/>
    </source>
</evidence>
<feature type="region of interest" description="Disordered" evidence="7">
    <location>
        <begin position="296"/>
        <end position="341"/>
    </location>
</feature>
<keyword evidence="3" id="KW-1003">Cell membrane</keyword>
<keyword evidence="9" id="KW-0732">Signal</keyword>
<reference evidence="11 12" key="2">
    <citation type="journal article" date="2015" name="Stand. Genomic Sci.">
        <title>Draft genome sequence of Cellulomonas carbonis T26(T) and comparative analysis of six Cellulomonas genomes.</title>
        <authorList>
            <person name="Zhuang W."/>
            <person name="Zhang S."/>
            <person name="Xia X."/>
            <person name="Wang G."/>
        </authorList>
    </citation>
    <scope>NUCLEOTIDE SEQUENCE [LARGE SCALE GENOMIC DNA]</scope>
    <source>
        <strain evidence="11 12">T26</strain>
    </source>
</reference>
<evidence type="ECO:0000256" key="6">
    <source>
        <dbReference type="ARBA" id="ARBA00023136"/>
    </source>
</evidence>
<evidence type="ECO:0000256" key="8">
    <source>
        <dbReference type="SAM" id="Phobius"/>
    </source>
</evidence>
<dbReference type="SUPFAM" id="SSF103481">
    <property type="entry name" value="Multidrug resistance efflux transporter EmrE"/>
    <property type="match status" value="2"/>
</dbReference>
<dbReference type="InterPro" id="IPR037185">
    <property type="entry name" value="EmrE-like"/>
</dbReference>